<sequence length="86" mass="9345">MDTTAFLIAGGKALPLSFDGPEKSSKTRRMSFSREERASGDGGFINKESTRALGSGIAGSDIQTRDAAKMDHQQSRQPVHQQQHNL</sequence>
<feature type="compositionally biased region" description="Basic and acidic residues" evidence="1">
    <location>
        <begin position="63"/>
        <end position="74"/>
    </location>
</feature>
<proteinExistence type="predicted"/>
<evidence type="ECO:0000256" key="1">
    <source>
        <dbReference type="SAM" id="MobiDB-lite"/>
    </source>
</evidence>
<feature type="compositionally biased region" description="Low complexity" evidence="1">
    <location>
        <begin position="75"/>
        <end position="86"/>
    </location>
</feature>
<dbReference type="AlphaFoldDB" id="A0A5B0NUF4"/>
<evidence type="ECO:0000313" key="2">
    <source>
        <dbReference type="EMBL" id="KAA1092382.1"/>
    </source>
</evidence>
<protein>
    <submittedName>
        <fullName evidence="2">Uncharacterized protein</fullName>
    </submittedName>
</protein>
<accession>A0A5B0NUF4</accession>
<dbReference type="EMBL" id="VDEP01000376">
    <property type="protein sequence ID" value="KAA1092382.1"/>
    <property type="molecule type" value="Genomic_DNA"/>
</dbReference>
<reference evidence="2 3" key="1">
    <citation type="submission" date="2019-05" db="EMBL/GenBank/DDBJ databases">
        <title>Emergence of the Ug99 lineage of the wheat stem rust pathogen through somatic hybridization.</title>
        <authorList>
            <person name="Li F."/>
            <person name="Upadhyaya N.M."/>
            <person name="Sperschneider J."/>
            <person name="Matny O."/>
            <person name="Nguyen-Phuc H."/>
            <person name="Mago R."/>
            <person name="Raley C."/>
            <person name="Miller M.E."/>
            <person name="Silverstein K.A.T."/>
            <person name="Henningsen E."/>
            <person name="Hirsch C.D."/>
            <person name="Visser B."/>
            <person name="Pretorius Z.A."/>
            <person name="Steffenson B.J."/>
            <person name="Schwessinger B."/>
            <person name="Dodds P.N."/>
            <person name="Figueroa M."/>
        </authorList>
    </citation>
    <scope>NUCLEOTIDE SEQUENCE [LARGE SCALE GENOMIC DNA]</scope>
    <source>
        <strain evidence="2 3">Ug99</strain>
    </source>
</reference>
<dbReference type="Proteomes" id="UP000325313">
    <property type="component" value="Unassembled WGS sequence"/>
</dbReference>
<name>A0A5B0NUF4_PUCGR</name>
<organism evidence="2 3">
    <name type="scientific">Puccinia graminis f. sp. tritici</name>
    <dbReference type="NCBI Taxonomy" id="56615"/>
    <lineage>
        <taxon>Eukaryota</taxon>
        <taxon>Fungi</taxon>
        <taxon>Dikarya</taxon>
        <taxon>Basidiomycota</taxon>
        <taxon>Pucciniomycotina</taxon>
        <taxon>Pucciniomycetes</taxon>
        <taxon>Pucciniales</taxon>
        <taxon>Pucciniaceae</taxon>
        <taxon>Puccinia</taxon>
    </lineage>
</organism>
<comment type="caution">
    <text evidence="2">The sequence shown here is derived from an EMBL/GenBank/DDBJ whole genome shotgun (WGS) entry which is preliminary data.</text>
</comment>
<evidence type="ECO:0000313" key="3">
    <source>
        <dbReference type="Proteomes" id="UP000325313"/>
    </source>
</evidence>
<gene>
    <name evidence="2" type="ORF">PGTUg99_024577</name>
</gene>
<feature type="region of interest" description="Disordered" evidence="1">
    <location>
        <begin position="14"/>
        <end position="86"/>
    </location>
</feature>